<dbReference type="GO" id="GO:0008047">
    <property type="term" value="F:enzyme activator activity"/>
    <property type="evidence" value="ECO:0007669"/>
    <property type="project" value="InterPro"/>
</dbReference>
<name>A0A6I1MK23_9CLOT</name>
<reference evidence="5 6" key="1">
    <citation type="submission" date="2019-10" db="EMBL/GenBank/DDBJ databases">
        <title>The Genome Sequence of Clostridium tarantellae Isolated from Fish Brain.</title>
        <authorList>
            <person name="Bano L."/>
            <person name="Kiel M."/>
            <person name="Sales G."/>
            <person name="Doxey A.C."/>
            <person name="Mansfield M.J."/>
            <person name="Schiavone M."/>
            <person name="Rossetto O."/>
            <person name="Pirazzini M."/>
            <person name="Dobrindt U."/>
            <person name="Montecucco C."/>
        </authorList>
    </citation>
    <scope>NUCLEOTIDE SEQUENCE [LARGE SCALE GENOMIC DNA]</scope>
    <source>
        <strain evidence="5 6">DSM 3997</strain>
    </source>
</reference>
<dbReference type="InterPro" id="IPR023430">
    <property type="entry name" value="Pept_HybD-like_dom_sf"/>
</dbReference>
<protein>
    <submittedName>
        <fullName evidence="5">Hydrogenase maturation protease</fullName>
    </submittedName>
</protein>
<dbReference type="PANTHER" id="PTHR30302">
    <property type="entry name" value="HYDROGENASE 1 MATURATION PROTEASE"/>
    <property type="match status" value="1"/>
</dbReference>
<dbReference type="NCBIfam" id="TIGR00072">
    <property type="entry name" value="hydrog_prot"/>
    <property type="match status" value="1"/>
</dbReference>
<dbReference type="AlphaFoldDB" id="A0A6I1MK23"/>
<sequence length="157" mass="17866">MEALIMIKVFGMGDFSLGDDSIGARTIEYLKDEIENLSQTVKVIIGSREEKNYFEEINKDDFIIIVDSGSFGKKIGGITNISLVQCDNLINGNYNLEKESFINVLRKDYRHIKGVLIAIEVMNIQKQAHLSIEIQKCFDKICKRVLDIIKYLVKISS</sequence>
<comment type="caution">
    <text evidence="5">The sequence shown here is derived from an EMBL/GenBank/DDBJ whole genome shotgun (WGS) entry which is preliminary data.</text>
</comment>
<dbReference type="InterPro" id="IPR000671">
    <property type="entry name" value="Peptidase_A31"/>
</dbReference>
<dbReference type="GO" id="GO:0004190">
    <property type="term" value="F:aspartic-type endopeptidase activity"/>
    <property type="evidence" value="ECO:0007669"/>
    <property type="project" value="UniProtKB-KW"/>
</dbReference>
<dbReference type="OrthoDB" id="9794619at2"/>
<keyword evidence="2 5" id="KW-0645">Protease</keyword>
<organism evidence="5 6">
    <name type="scientific">Clostridium tarantellae</name>
    <dbReference type="NCBI Taxonomy" id="39493"/>
    <lineage>
        <taxon>Bacteria</taxon>
        <taxon>Bacillati</taxon>
        <taxon>Bacillota</taxon>
        <taxon>Clostridia</taxon>
        <taxon>Eubacteriales</taxon>
        <taxon>Clostridiaceae</taxon>
        <taxon>Clostridium</taxon>
    </lineage>
</organism>
<evidence type="ECO:0000313" key="5">
    <source>
        <dbReference type="EMBL" id="MPQ43745.1"/>
    </source>
</evidence>
<evidence type="ECO:0000256" key="1">
    <source>
        <dbReference type="ARBA" id="ARBA00006814"/>
    </source>
</evidence>
<comment type="similarity">
    <text evidence="1">Belongs to the peptidase A31 family.</text>
</comment>
<gene>
    <name evidence="5" type="ORF">GBZ86_08240</name>
</gene>
<evidence type="ECO:0000256" key="2">
    <source>
        <dbReference type="ARBA" id="ARBA00022670"/>
    </source>
</evidence>
<evidence type="ECO:0000256" key="4">
    <source>
        <dbReference type="ARBA" id="ARBA00022801"/>
    </source>
</evidence>
<dbReference type="GO" id="GO:0016485">
    <property type="term" value="P:protein processing"/>
    <property type="evidence" value="ECO:0007669"/>
    <property type="project" value="TreeGrafter"/>
</dbReference>
<keyword evidence="4" id="KW-0378">Hydrolase</keyword>
<dbReference type="EMBL" id="WHJC01000101">
    <property type="protein sequence ID" value="MPQ43745.1"/>
    <property type="molecule type" value="Genomic_DNA"/>
</dbReference>
<accession>A0A6I1MK23</accession>
<dbReference type="Gene3D" id="3.40.50.1450">
    <property type="entry name" value="HybD-like"/>
    <property type="match status" value="1"/>
</dbReference>
<dbReference type="Proteomes" id="UP000430345">
    <property type="component" value="Unassembled WGS sequence"/>
</dbReference>
<evidence type="ECO:0000256" key="3">
    <source>
        <dbReference type="ARBA" id="ARBA00022750"/>
    </source>
</evidence>
<evidence type="ECO:0000313" key="6">
    <source>
        <dbReference type="Proteomes" id="UP000430345"/>
    </source>
</evidence>
<dbReference type="PANTHER" id="PTHR30302:SF1">
    <property type="entry name" value="HYDROGENASE 2 MATURATION PROTEASE"/>
    <property type="match status" value="1"/>
</dbReference>
<dbReference type="SUPFAM" id="SSF53163">
    <property type="entry name" value="HybD-like"/>
    <property type="match status" value="1"/>
</dbReference>
<proteinExistence type="inferred from homology"/>
<keyword evidence="6" id="KW-1185">Reference proteome</keyword>
<keyword evidence="3" id="KW-0064">Aspartyl protease</keyword>